<comment type="caution">
    <text evidence="2">The sequence shown here is derived from an EMBL/GenBank/DDBJ whole genome shotgun (WGS) entry which is preliminary data.</text>
</comment>
<protein>
    <submittedName>
        <fullName evidence="2">Uncharacterized protein</fullName>
    </submittedName>
</protein>
<proteinExistence type="predicted"/>
<gene>
    <name evidence="2" type="ORF">CYMTET_48762</name>
</gene>
<evidence type="ECO:0000256" key="1">
    <source>
        <dbReference type="SAM" id="MobiDB-lite"/>
    </source>
</evidence>
<evidence type="ECO:0000313" key="3">
    <source>
        <dbReference type="Proteomes" id="UP001190700"/>
    </source>
</evidence>
<name>A0AAE0BRP8_9CHLO</name>
<evidence type="ECO:0000313" key="2">
    <source>
        <dbReference type="EMBL" id="KAK3241472.1"/>
    </source>
</evidence>
<sequence>MRETIDTTTESELWKQRVAKEEKRAVEQITAINAKYKDPNAPEDAVIPPTPLPMPPKRDGEAMYKQMYGSPAATVHGTRMADYMRKGSGPGRVPNT</sequence>
<dbReference type="EMBL" id="LGRX02033388">
    <property type="protein sequence ID" value="KAK3241472.1"/>
    <property type="molecule type" value="Genomic_DNA"/>
</dbReference>
<feature type="region of interest" description="Disordered" evidence="1">
    <location>
        <begin position="37"/>
        <end position="61"/>
    </location>
</feature>
<dbReference type="Proteomes" id="UP001190700">
    <property type="component" value="Unassembled WGS sequence"/>
</dbReference>
<accession>A0AAE0BRP8</accession>
<dbReference type="AlphaFoldDB" id="A0AAE0BRP8"/>
<organism evidence="2 3">
    <name type="scientific">Cymbomonas tetramitiformis</name>
    <dbReference type="NCBI Taxonomy" id="36881"/>
    <lineage>
        <taxon>Eukaryota</taxon>
        <taxon>Viridiplantae</taxon>
        <taxon>Chlorophyta</taxon>
        <taxon>Pyramimonadophyceae</taxon>
        <taxon>Pyramimonadales</taxon>
        <taxon>Pyramimonadaceae</taxon>
        <taxon>Cymbomonas</taxon>
    </lineage>
</organism>
<keyword evidence="3" id="KW-1185">Reference proteome</keyword>
<reference evidence="2 3" key="1">
    <citation type="journal article" date="2015" name="Genome Biol. Evol.">
        <title>Comparative Genomics of a Bacterivorous Green Alga Reveals Evolutionary Causalities and Consequences of Phago-Mixotrophic Mode of Nutrition.</title>
        <authorList>
            <person name="Burns J.A."/>
            <person name="Paasch A."/>
            <person name="Narechania A."/>
            <person name="Kim E."/>
        </authorList>
    </citation>
    <scope>NUCLEOTIDE SEQUENCE [LARGE SCALE GENOMIC DNA]</scope>
    <source>
        <strain evidence="2 3">PLY_AMNH</strain>
    </source>
</reference>